<dbReference type="InterPro" id="IPR051272">
    <property type="entry name" value="RIO-type_Ser/Thr_kinase"/>
</dbReference>
<evidence type="ECO:0000256" key="11">
    <source>
        <dbReference type="ARBA" id="ARBA00048679"/>
    </source>
</evidence>
<reference evidence="14 16" key="1">
    <citation type="journal article" date="2019" name="Nat. Microbiol.">
        <title>Expanding anaerobic alkane metabolism in the domain of Archaea.</title>
        <authorList>
            <person name="Wang Y."/>
            <person name="Wegener G."/>
            <person name="Hou J."/>
            <person name="Wang F."/>
            <person name="Xiao X."/>
        </authorList>
    </citation>
    <scope>NUCLEOTIDE SEQUENCE [LARGE SCALE GENOMIC DNA]</scope>
    <source>
        <strain evidence="14">WYZ-LMO11</strain>
    </source>
</reference>
<gene>
    <name evidence="14" type="ORF">DSO09_04255</name>
    <name evidence="13" type="ORF">EF809_02105</name>
</gene>
<accession>A0A523BC28</accession>
<evidence type="ECO:0000313" key="15">
    <source>
        <dbReference type="Proteomes" id="UP000316080"/>
    </source>
</evidence>
<dbReference type="PROSITE" id="PS01245">
    <property type="entry name" value="RIO1"/>
    <property type="match status" value="1"/>
</dbReference>
<evidence type="ECO:0000313" key="14">
    <source>
        <dbReference type="EMBL" id="TDA38488.1"/>
    </source>
</evidence>
<evidence type="ECO:0000256" key="2">
    <source>
        <dbReference type="ARBA" id="ARBA00012513"/>
    </source>
</evidence>
<dbReference type="PANTHER" id="PTHR45723">
    <property type="entry name" value="SERINE/THREONINE-PROTEIN KINASE RIO1"/>
    <property type="match status" value="1"/>
</dbReference>
<dbReference type="InterPro" id="IPR018935">
    <property type="entry name" value="RIO_kinase_CS"/>
</dbReference>
<dbReference type="PROSITE" id="PS50011">
    <property type="entry name" value="PROTEIN_KINASE_DOM"/>
    <property type="match status" value="1"/>
</dbReference>
<dbReference type="InterPro" id="IPR008266">
    <property type="entry name" value="Tyr_kinase_AS"/>
</dbReference>
<evidence type="ECO:0000256" key="8">
    <source>
        <dbReference type="ARBA" id="ARBA00022840"/>
    </source>
</evidence>
<organism evidence="14 16">
    <name type="scientific">Thermoproteota archaeon</name>
    <dbReference type="NCBI Taxonomy" id="2056631"/>
    <lineage>
        <taxon>Archaea</taxon>
        <taxon>Thermoproteota</taxon>
    </lineage>
</organism>
<reference evidence="13 15" key="2">
    <citation type="journal article" date="2019" name="Nat. Microbiol.">
        <title>Wide diversity of methane and short-chain alkane metabolisms in uncultured archaea.</title>
        <authorList>
            <person name="Borrel G."/>
            <person name="Adam P.S."/>
            <person name="McKay L.J."/>
            <person name="Chen L.X."/>
            <person name="Sierra-Garcia I.N."/>
            <person name="Sieber C.M."/>
            <person name="Letourneur Q."/>
            <person name="Ghozlane A."/>
            <person name="Andersen G.L."/>
            <person name="Li W.J."/>
            <person name="Hallam S.J."/>
            <person name="Muyzer G."/>
            <person name="de Oliveira V.M."/>
            <person name="Inskeep W.P."/>
            <person name="Banfield J.F."/>
            <person name="Gribaldo S."/>
        </authorList>
    </citation>
    <scope>NUCLEOTIDE SEQUENCE [LARGE SCALE GENOMIC DNA]</scope>
    <source>
        <strain evidence="13">Verst-YHS</strain>
    </source>
</reference>
<dbReference type="GO" id="GO:0005524">
    <property type="term" value="F:ATP binding"/>
    <property type="evidence" value="ECO:0007669"/>
    <property type="project" value="UniProtKB-KW"/>
</dbReference>
<dbReference type="AlphaFoldDB" id="A0A523BC28"/>
<dbReference type="EMBL" id="QNVI01000051">
    <property type="protein sequence ID" value="TDA38488.1"/>
    <property type="molecule type" value="Genomic_DNA"/>
</dbReference>
<dbReference type="EC" id="2.7.11.1" evidence="2"/>
<comment type="caution">
    <text evidence="14">The sequence shown here is derived from an EMBL/GenBank/DDBJ whole genome shotgun (WGS) entry which is preliminary data.</text>
</comment>
<evidence type="ECO:0000256" key="1">
    <source>
        <dbReference type="ARBA" id="ARBA00009196"/>
    </source>
</evidence>
<dbReference type="PROSITE" id="PS00109">
    <property type="entry name" value="PROTEIN_KINASE_TYR"/>
    <property type="match status" value="1"/>
</dbReference>
<evidence type="ECO:0000256" key="4">
    <source>
        <dbReference type="ARBA" id="ARBA00022679"/>
    </source>
</evidence>
<dbReference type="Proteomes" id="UP000317265">
    <property type="component" value="Unassembled WGS sequence"/>
</dbReference>
<dbReference type="GO" id="GO:0004674">
    <property type="term" value="F:protein serine/threonine kinase activity"/>
    <property type="evidence" value="ECO:0007669"/>
    <property type="project" value="UniProtKB-KW"/>
</dbReference>
<keyword evidence="8" id="KW-0067">ATP-binding</keyword>
<evidence type="ECO:0000256" key="6">
    <source>
        <dbReference type="ARBA" id="ARBA00022741"/>
    </source>
</evidence>
<proteinExistence type="inferred from homology"/>
<dbReference type="SUPFAM" id="SSF56112">
    <property type="entry name" value="Protein kinase-like (PK-like)"/>
    <property type="match status" value="1"/>
</dbReference>
<dbReference type="Proteomes" id="UP000316080">
    <property type="component" value="Unassembled WGS sequence"/>
</dbReference>
<dbReference type="InterPro" id="IPR011009">
    <property type="entry name" value="Kinase-like_dom_sf"/>
</dbReference>
<dbReference type="GO" id="GO:0046872">
    <property type="term" value="F:metal ion binding"/>
    <property type="evidence" value="ECO:0007669"/>
    <property type="project" value="UniProtKB-KW"/>
</dbReference>
<keyword evidence="4" id="KW-0808">Transferase</keyword>
<dbReference type="InterPro" id="IPR000687">
    <property type="entry name" value="RIO_kinase"/>
</dbReference>
<comment type="catalytic activity">
    <reaction evidence="10">
        <text>L-threonyl-[protein] + ATP = O-phospho-L-threonyl-[protein] + ADP + H(+)</text>
        <dbReference type="Rhea" id="RHEA:46608"/>
        <dbReference type="Rhea" id="RHEA-COMP:11060"/>
        <dbReference type="Rhea" id="RHEA-COMP:11605"/>
        <dbReference type="ChEBI" id="CHEBI:15378"/>
        <dbReference type="ChEBI" id="CHEBI:30013"/>
        <dbReference type="ChEBI" id="CHEBI:30616"/>
        <dbReference type="ChEBI" id="CHEBI:61977"/>
        <dbReference type="ChEBI" id="CHEBI:456216"/>
        <dbReference type="EC" id="2.7.11.1"/>
    </reaction>
</comment>
<evidence type="ECO:0000259" key="12">
    <source>
        <dbReference type="PROSITE" id="PS50011"/>
    </source>
</evidence>
<comment type="similarity">
    <text evidence="1">Belongs to the protein kinase superfamily. RIO-type Ser/Thr kinase family.</text>
</comment>
<dbReference type="EMBL" id="RXIH01000017">
    <property type="protein sequence ID" value="RZN56803.1"/>
    <property type="molecule type" value="Genomic_DNA"/>
</dbReference>
<dbReference type="Gene3D" id="3.30.200.20">
    <property type="entry name" value="Phosphorylase Kinase, domain 1"/>
    <property type="match status" value="1"/>
</dbReference>
<evidence type="ECO:0000313" key="16">
    <source>
        <dbReference type="Proteomes" id="UP000317265"/>
    </source>
</evidence>
<keyword evidence="9" id="KW-0460">Magnesium</keyword>
<keyword evidence="5" id="KW-0479">Metal-binding</keyword>
<evidence type="ECO:0000256" key="9">
    <source>
        <dbReference type="ARBA" id="ARBA00022842"/>
    </source>
</evidence>
<evidence type="ECO:0000256" key="5">
    <source>
        <dbReference type="ARBA" id="ARBA00022723"/>
    </source>
</evidence>
<feature type="domain" description="Protein kinase" evidence="12">
    <location>
        <begin position="49"/>
        <end position="252"/>
    </location>
</feature>
<dbReference type="InterPro" id="IPR000719">
    <property type="entry name" value="Prot_kinase_dom"/>
</dbReference>
<evidence type="ECO:0000256" key="7">
    <source>
        <dbReference type="ARBA" id="ARBA00022777"/>
    </source>
</evidence>
<dbReference type="InterPro" id="IPR018934">
    <property type="entry name" value="RIO_dom"/>
</dbReference>
<keyword evidence="6" id="KW-0547">Nucleotide-binding</keyword>
<dbReference type="CDD" id="cd05145">
    <property type="entry name" value="RIO1_like"/>
    <property type="match status" value="1"/>
</dbReference>
<evidence type="ECO:0000256" key="3">
    <source>
        <dbReference type="ARBA" id="ARBA00022527"/>
    </source>
</evidence>
<protein>
    <recommendedName>
        <fullName evidence="2">non-specific serine/threonine protein kinase</fullName>
        <ecNumber evidence="2">2.7.11.1</ecNumber>
    </recommendedName>
</protein>
<dbReference type="SMART" id="SM00090">
    <property type="entry name" value="RIO"/>
    <property type="match status" value="1"/>
</dbReference>
<dbReference type="Gene3D" id="1.10.510.10">
    <property type="entry name" value="Transferase(Phosphotransferase) domain 1"/>
    <property type="match status" value="1"/>
</dbReference>
<keyword evidence="3" id="KW-0723">Serine/threonine-protein kinase</keyword>
<sequence length="252" mass="29923">MWKNDITKEIEKKRLKIRKDEDLFETVEEVFDTRTLMALYRIINKGIISEMRGVVKSGKESRVYWAKDKNDNDIAVKIYLTSSMEFRKSIFQYIQGDPRFKVVKDYRKMIYTWAQKEYKNLQIAYEVNVSVPKPIYVYENILVMEFIGENGVPAPLLKDLSVINIELFNQIIDAIKKLYNKAKIIHADLSEYNIMVRNNKIYIIDFGQAVTIEHPMSYEFLLRDIKNIVRFFRKNGIDVPDDEVIIKWIKEV</sequence>
<evidence type="ECO:0000313" key="13">
    <source>
        <dbReference type="EMBL" id="RZN56803.1"/>
    </source>
</evidence>
<evidence type="ECO:0000256" key="10">
    <source>
        <dbReference type="ARBA" id="ARBA00047899"/>
    </source>
</evidence>
<keyword evidence="7 14" id="KW-0418">Kinase</keyword>
<dbReference type="Pfam" id="PF01163">
    <property type="entry name" value="RIO1"/>
    <property type="match status" value="1"/>
</dbReference>
<comment type="catalytic activity">
    <reaction evidence="11">
        <text>L-seryl-[protein] + ATP = O-phospho-L-seryl-[protein] + ADP + H(+)</text>
        <dbReference type="Rhea" id="RHEA:17989"/>
        <dbReference type="Rhea" id="RHEA-COMP:9863"/>
        <dbReference type="Rhea" id="RHEA-COMP:11604"/>
        <dbReference type="ChEBI" id="CHEBI:15378"/>
        <dbReference type="ChEBI" id="CHEBI:29999"/>
        <dbReference type="ChEBI" id="CHEBI:30616"/>
        <dbReference type="ChEBI" id="CHEBI:83421"/>
        <dbReference type="ChEBI" id="CHEBI:456216"/>
        <dbReference type="EC" id="2.7.11.1"/>
    </reaction>
</comment>
<name>A0A523BC28_9CREN</name>